<accession>A0AAN8JU99</accession>
<dbReference type="EMBL" id="JAZGQO010000007">
    <property type="protein sequence ID" value="KAK6182184.1"/>
    <property type="molecule type" value="Genomic_DNA"/>
</dbReference>
<evidence type="ECO:0000313" key="3">
    <source>
        <dbReference type="EMBL" id="KAK6182184.1"/>
    </source>
</evidence>
<dbReference type="AlphaFoldDB" id="A0AAN8JU99"/>
<protein>
    <submittedName>
        <fullName evidence="3">Uncharacterized protein</fullName>
    </submittedName>
</protein>
<gene>
    <name evidence="3" type="ORF">SNE40_009922</name>
</gene>
<keyword evidence="2" id="KW-0812">Transmembrane</keyword>
<keyword evidence="4" id="KW-1185">Reference proteome</keyword>
<comment type="caution">
    <text evidence="3">The sequence shown here is derived from an EMBL/GenBank/DDBJ whole genome shotgun (WGS) entry which is preliminary data.</text>
</comment>
<organism evidence="3 4">
    <name type="scientific">Patella caerulea</name>
    <name type="common">Rayed Mediterranean limpet</name>
    <dbReference type="NCBI Taxonomy" id="87958"/>
    <lineage>
        <taxon>Eukaryota</taxon>
        <taxon>Metazoa</taxon>
        <taxon>Spiralia</taxon>
        <taxon>Lophotrochozoa</taxon>
        <taxon>Mollusca</taxon>
        <taxon>Gastropoda</taxon>
        <taxon>Patellogastropoda</taxon>
        <taxon>Patelloidea</taxon>
        <taxon>Patellidae</taxon>
        <taxon>Patella</taxon>
    </lineage>
</organism>
<keyword evidence="2" id="KW-1133">Transmembrane helix</keyword>
<feature type="compositionally biased region" description="Polar residues" evidence="1">
    <location>
        <begin position="205"/>
        <end position="215"/>
    </location>
</feature>
<feature type="region of interest" description="Disordered" evidence="1">
    <location>
        <begin position="279"/>
        <end position="320"/>
    </location>
</feature>
<feature type="transmembrane region" description="Helical" evidence="2">
    <location>
        <begin position="80"/>
        <end position="101"/>
    </location>
</feature>
<reference evidence="3 4" key="1">
    <citation type="submission" date="2024-01" db="EMBL/GenBank/DDBJ databases">
        <title>The genome of the rayed Mediterranean limpet Patella caerulea (Linnaeus, 1758).</title>
        <authorList>
            <person name="Anh-Thu Weber A."/>
            <person name="Halstead-Nussloch G."/>
        </authorList>
    </citation>
    <scope>NUCLEOTIDE SEQUENCE [LARGE SCALE GENOMIC DNA]</scope>
    <source>
        <strain evidence="3">AATW-2023a</strain>
        <tissue evidence="3">Whole specimen</tissue>
    </source>
</reference>
<feature type="compositionally biased region" description="Basic residues" evidence="1">
    <location>
        <begin position="289"/>
        <end position="302"/>
    </location>
</feature>
<keyword evidence="2" id="KW-0472">Membrane</keyword>
<proteinExistence type="predicted"/>
<evidence type="ECO:0000313" key="4">
    <source>
        <dbReference type="Proteomes" id="UP001347796"/>
    </source>
</evidence>
<feature type="region of interest" description="Disordered" evidence="1">
    <location>
        <begin position="198"/>
        <end position="217"/>
    </location>
</feature>
<sequence>MAEHLDPIFKAFWEGFPCPPPWKSDLLFKVNTTCMSSQVGDSVKLFMAEKCGIDHGGFNIVPHRPEEKIIVETCTTNCKIVIVLVCLSVVLAAVAGILYLINRKSSEKPRSSPNHQTALNPGAEPKYYSTCHYSPPSVYSRQSETSVRGNKTETRLLQHYYPPISPYALHPDDRRYAHVAQVRDLQLPVSNSFTNYRKLPDGDYTPSSGASQYSDRSPIYEYIDSDSNMDDRRRRETTSVCTCNCGETSYGSYYSDSNNAQTLQLRPIRHATSYITYHENSDYEDTTPRRHSRSSNRSRSSRRSSSSYTAIERNRDGTYRRAIPAVHSNYFAPDLPFRSPPS</sequence>
<evidence type="ECO:0000256" key="2">
    <source>
        <dbReference type="SAM" id="Phobius"/>
    </source>
</evidence>
<evidence type="ECO:0000256" key="1">
    <source>
        <dbReference type="SAM" id="MobiDB-lite"/>
    </source>
</evidence>
<dbReference type="Proteomes" id="UP001347796">
    <property type="component" value="Unassembled WGS sequence"/>
</dbReference>
<name>A0AAN8JU99_PATCE</name>